<sequence length="643" mass="74420">MKNESKITVADAKQIYLQWNKSQYEKLSEKINNDAYRYIQLIPLFFQLNNKLLPGFVGLDVPEGVFSYVPDKPVLDEVKKLNGKFRYHQEGVIKKFSIESIFFRRQLINKKISCWIFYHSRLNKEAVASLKEKTKKISNWFLSKDLAVEFICLSIEEFYKNKIKILNKKNKEIFLDCFYSETILLAGKYPVWWLVPPEKENEYKQFVEHIKQVRYVDNEEFIDLGSTAVSSREKLIENAVELVQKIKQDPEICFIKMLLVDQKCSSWPVLDGVAIRLKKTSYGGVQSANPVSILAEILHDAFSRYEKEYHILSPIRLFSQLRSMPGKLNIEIVDAFLIDKYVQESSANGIDNVILYLNFSKALFHEVRQIFSNIITQYNAELRLSESNQSLASVARNMLVFLSENNDRVALYNNKDKTDIIFDRIILKHEIINNSDDRWGLVLEVSEGNEKTIEGFSSLLGLLAWCWLNRVVNNSTQVSIDCPKQQVKQVEALYVLEVLIQQLNTKLLENIPQKAFESTAKPLQSLLFVNFLEVEKNNEVNAADDPLSFGKQSTNLVKHFEQLIINSWGEVYTKKYTGNAGILNCLCEWTHHAPVNELAKPQDLMVFGYGAGDSTHMAQRIEQVYKEMKLFFYHTSHEAGRFI</sequence>
<evidence type="ECO:0000313" key="2">
    <source>
        <dbReference type="EMBL" id="VAW58601.1"/>
    </source>
</evidence>
<dbReference type="PANTHER" id="PTHR38760:SF1">
    <property type="entry name" value="ADENYLATE CYCLASE"/>
    <property type="match status" value="1"/>
</dbReference>
<dbReference type="EMBL" id="UOFH01000021">
    <property type="protein sequence ID" value="VAW58601.1"/>
    <property type="molecule type" value="Genomic_DNA"/>
</dbReference>
<feature type="domain" description="Adenylate cyclase class-I N-terminal" evidence="1">
    <location>
        <begin position="11"/>
        <end position="193"/>
    </location>
</feature>
<dbReference type="Pfam" id="PF01295">
    <property type="entry name" value="Adenylate_cycl"/>
    <property type="match status" value="1"/>
</dbReference>
<feature type="non-terminal residue" evidence="2">
    <location>
        <position position="643"/>
    </location>
</feature>
<name>A0A3B0WT63_9ZZZZ</name>
<organism evidence="2">
    <name type="scientific">hydrothermal vent metagenome</name>
    <dbReference type="NCBI Taxonomy" id="652676"/>
    <lineage>
        <taxon>unclassified sequences</taxon>
        <taxon>metagenomes</taxon>
        <taxon>ecological metagenomes</taxon>
    </lineage>
</organism>
<protein>
    <recommendedName>
        <fullName evidence="1">Adenylate cyclase class-I N-terminal domain-containing protein</fullName>
    </recommendedName>
</protein>
<dbReference type="InterPro" id="IPR000274">
    <property type="entry name" value="Adenylate_cyclase_1"/>
</dbReference>
<dbReference type="GO" id="GO:0004016">
    <property type="term" value="F:adenylate cyclase activity"/>
    <property type="evidence" value="ECO:0007669"/>
    <property type="project" value="InterPro"/>
</dbReference>
<dbReference type="AlphaFoldDB" id="A0A3B0WT63"/>
<dbReference type="InterPro" id="IPR024685">
    <property type="entry name" value="Adenylate_cyclase_1_N"/>
</dbReference>
<accession>A0A3B0WT63</accession>
<gene>
    <name evidence="2" type="ORF">MNBD_GAMMA08-529</name>
</gene>
<dbReference type="GO" id="GO:0006171">
    <property type="term" value="P:cAMP biosynthetic process"/>
    <property type="evidence" value="ECO:0007669"/>
    <property type="project" value="InterPro"/>
</dbReference>
<dbReference type="Pfam" id="PF12633">
    <property type="entry name" value="Adenyl_cycl_N"/>
    <property type="match status" value="1"/>
</dbReference>
<evidence type="ECO:0000259" key="1">
    <source>
        <dbReference type="Pfam" id="PF12633"/>
    </source>
</evidence>
<dbReference type="PANTHER" id="PTHR38760">
    <property type="entry name" value="ADENYLATE CYCLASE"/>
    <property type="match status" value="1"/>
</dbReference>
<proteinExistence type="predicted"/>
<reference evidence="2" key="1">
    <citation type="submission" date="2018-06" db="EMBL/GenBank/DDBJ databases">
        <authorList>
            <person name="Zhirakovskaya E."/>
        </authorList>
    </citation>
    <scope>NUCLEOTIDE SEQUENCE</scope>
</reference>